<reference evidence="2" key="1">
    <citation type="journal article" date="2013" name="Environ. Microbiol.">
        <title>Microbiota from the distal guts of lean and obese adolescents exhibit partial functional redundancy besides clear differences in community structure.</title>
        <authorList>
            <person name="Ferrer M."/>
            <person name="Ruiz A."/>
            <person name="Lanza F."/>
            <person name="Haange S.B."/>
            <person name="Oberbach A."/>
            <person name="Till H."/>
            <person name="Bargiela R."/>
            <person name="Campoy C."/>
            <person name="Segura M.T."/>
            <person name="Richter M."/>
            <person name="von Bergen M."/>
            <person name="Seifert J."/>
            <person name="Suarez A."/>
        </authorList>
    </citation>
    <scope>NUCLEOTIDE SEQUENCE</scope>
</reference>
<evidence type="ECO:0000256" key="1">
    <source>
        <dbReference type="SAM" id="Phobius"/>
    </source>
</evidence>
<evidence type="ECO:0000313" key="2">
    <source>
        <dbReference type="EMBL" id="EKC54310.1"/>
    </source>
</evidence>
<comment type="caution">
    <text evidence="2">The sequence shown here is derived from an EMBL/GenBank/DDBJ whole genome shotgun (WGS) entry which is preliminary data.</text>
</comment>
<feature type="transmembrane region" description="Helical" evidence="1">
    <location>
        <begin position="12"/>
        <end position="30"/>
    </location>
</feature>
<organism evidence="2">
    <name type="scientific">human gut metagenome</name>
    <dbReference type="NCBI Taxonomy" id="408170"/>
    <lineage>
        <taxon>unclassified sequences</taxon>
        <taxon>metagenomes</taxon>
        <taxon>organismal metagenomes</taxon>
    </lineage>
</organism>
<sequence length="82" mass="8603">GMVNSSKGIKGTLLSTLLIIVIVAAAYLIARGHTIEIPDVANGGFFPHPETVITEASILVTYVALGAAVLTAIFTEIYKAFK</sequence>
<name>K1SKF8_9ZZZZ</name>
<feature type="non-terminal residue" evidence="2">
    <location>
        <position position="1"/>
    </location>
</feature>
<gene>
    <name evidence="2" type="ORF">OBE_12154</name>
</gene>
<keyword evidence="1" id="KW-1133">Transmembrane helix</keyword>
<feature type="transmembrane region" description="Helical" evidence="1">
    <location>
        <begin position="56"/>
        <end position="78"/>
    </location>
</feature>
<keyword evidence="1" id="KW-0472">Membrane</keyword>
<keyword evidence="1" id="KW-0812">Transmembrane</keyword>
<protein>
    <submittedName>
        <fullName evidence="2">Uncharacterized protein</fullName>
    </submittedName>
</protein>
<dbReference type="AlphaFoldDB" id="K1SKF8"/>
<dbReference type="EMBL" id="AJWZ01008365">
    <property type="protein sequence ID" value="EKC54310.1"/>
    <property type="molecule type" value="Genomic_DNA"/>
</dbReference>
<accession>K1SKF8</accession>
<proteinExistence type="predicted"/>